<evidence type="ECO:0000313" key="2">
    <source>
        <dbReference type="Proteomes" id="UP000299102"/>
    </source>
</evidence>
<dbReference type="EMBL" id="BGZK01001778">
    <property type="protein sequence ID" value="GBP86183.1"/>
    <property type="molecule type" value="Genomic_DNA"/>
</dbReference>
<sequence>MKEGAETMQYKLHAKAEQLKGNADNKAINQRWPSVKGLRSKSLNSNWEDCEGISLNRAPRCAFRAFRLPTGFRFYRYRKSRPQRMPSTGDRIRILRSVNRIDSWSLSTFMLLLFVSIDRANEVYFK</sequence>
<comment type="caution">
    <text evidence="1">The sequence shown here is derived from an EMBL/GenBank/DDBJ whole genome shotgun (WGS) entry which is preliminary data.</text>
</comment>
<gene>
    <name evidence="1" type="ORF">EVAR_64081_1</name>
</gene>
<proteinExistence type="predicted"/>
<evidence type="ECO:0000313" key="1">
    <source>
        <dbReference type="EMBL" id="GBP86183.1"/>
    </source>
</evidence>
<name>A0A4C1ZGB2_EUMVA</name>
<dbReference type="Proteomes" id="UP000299102">
    <property type="component" value="Unassembled WGS sequence"/>
</dbReference>
<dbReference type="AlphaFoldDB" id="A0A4C1ZGB2"/>
<reference evidence="1 2" key="1">
    <citation type="journal article" date="2019" name="Commun. Biol.">
        <title>The bagworm genome reveals a unique fibroin gene that provides high tensile strength.</title>
        <authorList>
            <person name="Kono N."/>
            <person name="Nakamura H."/>
            <person name="Ohtoshi R."/>
            <person name="Tomita M."/>
            <person name="Numata K."/>
            <person name="Arakawa K."/>
        </authorList>
    </citation>
    <scope>NUCLEOTIDE SEQUENCE [LARGE SCALE GENOMIC DNA]</scope>
</reference>
<keyword evidence="2" id="KW-1185">Reference proteome</keyword>
<protein>
    <submittedName>
        <fullName evidence="1">Uncharacterized protein</fullName>
    </submittedName>
</protein>
<accession>A0A4C1ZGB2</accession>
<organism evidence="1 2">
    <name type="scientific">Eumeta variegata</name>
    <name type="common">Bagworm moth</name>
    <name type="synonym">Eumeta japonica</name>
    <dbReference type="NCBI Taxonomy" id="151549"/>
    <lineage>
        <taxon>Eukaryota</taxon>
        <taxon>Metazoa</taxon>
        <taxon>Ecdysozoa</taxon>
        <taxon>Arthropoda</taxon>
        <taxon>Hexapoda</taxon>
        <taxon>Insecta</taxon>
        <taxon>Pterygota</taxon>
        <taxon>Neoptera</taxon>
        <taxon>Endopterygota</taxon>
        <taxon>Lepidoptera</taxon>
        <taxon>Glossata</taxon>
        <taxon>Ditrysia</taxon>
        <taxon>Tineoidea</taxon>
        <taxon>Psychidae</taxon>
        <taxon>Oiketicinae</taxon>
        <taxon>Eumeta</taxon>
    </lineage>
</organism>